<proteinExistence type="predicted"/>
<keyword evidence="5" id="KW-1185">Reference proteome</keyword>
<protein>
    <submittedName>
        <fullName evidence="4">DUF4124 domain-containing protein</fullName>
    </submittedName>
</protein>
<organism evidence="4 5">
    <name type="scientific">Uliginosibacterium flavum</name>
    <dbReference type="NCBI Taxonomy" id="1396831"/>
    <lineage>
        <taxon>Bacteria</taxon>
        <taxon>Pseudomonadati</taxon>
        <taxon>Pseudomonadota</taxon>
        <taxon>Betaproteobacteria</taxon>
        <taxon>Rhodocyclales</taxon>
        <taxon>Zoogloeaceae</taxon>
        <taxon>Uliginosibacterium</taxon>
    </lineage>
</organism>
<dbReference type="Pfam" id="PF13511">
    <property type="entry name" value="DUF4124"/>
    <property type="match status" value="1"/>
</dbReference>
<accession>A0ABV2TL08</accession>
<feature type="compositionally biased region" description="Basic and acidic residues" evidence="1">
    <location>
        <begin position="86"/>
        <end position="99"/>
    </location>
</feature>
<comment type="caution">
    <text evidence="4">The sequence shown here is derived from an EMBL/GenBank/DDBJ whole genome shotgun (WGS) entry which is preliminary data.</text>
</comment>
<keyword evidence="2" id="KW-0732">Signal</keyword>
<feature type="compositionally biased region" description="Polar residues" evidence="1">
    <location>
        <begin position="60"/>
        <end position="71"/>
    </location>
</feature>
<feature type="region of interest" description="Disordered" evidence="1">
    <location>
        <begin position="60"/>
        <end position="114"/>
    </location>
</feature>
<gene>
    <name evidence="4" type="ORF">ABXR19_10480</name>
</gene>
<feature type="signal peptide" evidence="2">
    <location>
        <begin position="1"/>
        <end position="26"/>
    </location>
</feature>
<sequence>MKISRLNHPLISACLALLLVSPAVHAEIYKWVDANGKTHYSERKEDAGKTDVVELKVKKTTQASNQPSLSWQEQERLLQQRQAQKQADEMAKPPVDKRPKSLSGARVGDTDESRCNFARDILSGAIQRMHSKTDQNDRDIAQNDIRAYCH</sequence>
<dbReference type="Proteomes" id="UP001549691">
    <property type="component" value="Unassembled WGS sequence"/>
</dbReference>
<reference evidence="4 5" key="1">
    <citation type="submission" date="2024-07" db="EMBL/GenBank/DDBJ databases">
        <title>Uliginosibacterium flavum JJ3220;KACC:17644.</title>
        <authorList>
            <person name="Kim M.K."/>
        </authorList>
    </citation>
    <scope>NUCLEOTIDE SEQUENCE [LARGE SCALE GENOMIC DNA]</scope>
    <source>
        <strain evidence="4 5">KACC:17644</strain>
    </source>
</reference>
<feature type="compositionally biased region" description="Basic and acidic residues" evidence="1">
    <location>
        <begin position="131"/>
        <end position="141"/>
    </location>
</feature>
<feature type="chain" id="PRO_5047537076" evidence="2">
    <location>
        <begin position="27"/>
        <end position="150"/>
    </location>
</feature>
<dbReference type="RefSeq" id="WP_354601069.1">
    <property type="nucleotide sequence ID" value="NZ_JBEWZI010000009.1"/>
</dbReference>
<name>A0ABV2TL08_9RHOO</name>
<evidence type="ECO:0000256" key="1">
    <source>
        <dbReference type="SAM" id="MobiDB-lite"/>
    </source>
</evidence>
<feature type="domain" description="DUF4124" evidence="3">
    <location>
        <begin position="15"/>
        <end position="63"/>
    </location>
</feature>
<evidence type="ECO:0000313" key="5">
    <source>
        <dbReference type="Proteomes" id="UP001549691"/>
    </source>
</evidence>
<dbReference type="EMBL" id="JBEWZI010000009">
    <property type="protein sequence ID" value="MET7014614.1"/>
    <property type="molecule type" value="Genomic_DNA"/>
</dbReference>
<dbReference type="InterPro" id="IPR025392">
    <property type="entry name" value="DUF4124"/>
</dbReference>
<evidence type="ECO:0000256" key="2">
    <source>
        <dbReference type="SAM" id="SignalP"/>
    </source>
</evidence>
<feature type="region of interest" description="Disordered" evidence="1">
    <location>
        <begin position="128"/>
        <end position="150"/>
    </location>
</feature>
<evidence type="ECO:0000259" key="3">
    <source>
        <dbReference type="Pfam" id="PF13511"/>
    </source>
</evidence>
<evidence type="ECO:0000313" key="4">
    <source>
        <dbReference type="EMBL" id="MET7014614.1"/>
    </source>
</evidence>